<sequence>MDAMKGTDATDATDATGPVDAGHPGEAAEGARPADVGAGVDVGAGGGAGWVTAVGRAEAVEEGNAVGEKDAVPADGMGARGVGEQGGGAAAPGPVGDDGEPGGAEARAREAGGRVGAGGRAARTRAAPAGTGRGGTTAARSADEEELRSLAHRLREEAGGSPEFTRLMSARDPDELAAVLTRNGKPLWAREIAAFRLGLAGDRRAFEALVLLLNHRDPERCVSAAYALTRLGDPRTPRAAAALATNELRVAYALLPVRLLTDLRAPESVPALVTVLERRLTAGDPHWRVGVACAEGLGALGDSRARPVLEAACAHPRLSAAAVAALRRLPPRTASPA</sequence>
<feature type="compositionally biased region" description="Low complexity" evidence="1">
    <location>
        <begin position="1"/>
        <end position="22"/>
    </location>
</feature>
<feature type="compositionally biased region" description="Low complexity" evidence="1">
    <location>
        <begin position="30"/>
        <end position="39"/>
    </location>
</feature>
<dbReference type="Proteomes" id="UP001499942">
    <property type="component" value="Unassembled WGS sequence"/>
</dbReference>
<dbReference type="NCBIfam" id="NF006501">
    <property type="entry name" value="PRK08937.3-1"/>
    <property type="match status" value="1"/>
</dbReference>
<name>A0ABP6A5W8_9ACTN</name>
<dbReference type="InterPro" id="IPR011989">
    <property type="entry name" value="ARM-like"/>
</dbReference>
<comment type="caution">
    <text evidence="2">The sequence shown here is derived from an EMBL/GenBank/DDBJ whole genome shotgun (WGS) entry which is preliminary data.</text>
</comment>
<feature type="region of interest" description="Disordered" evidence="1">
    <location>
        <begin position="62"/>
        <end position="143"/>
    </location>
</feature>
<dbReference type="Gene3D" id="1.25.10.10">
    <property type="entry name" value="Leucine-rich Repeat Variant"/>
    <property type="match status" value="1"/>
</dbReference>
<evidence type="ECO:0000313" key="3">
    <source>
        <dbReference type="Proteomes" id="UP001499942"/>
    </source>
</evidence>
<dbReference type="EMBL" id="BAAASR010000030">
    <property type="protein sequence ID" value="GAA2511126.1"/>
    <property type="molecule type" value="Genomic_DNA"/>
</dbReference>
<evidence type="ECO:0008006" key="4">
    <source>
        <dbReference type="Google" id="ProtNLM"/>
    </source>
</evidence>
<dbReference type="SUPFAM" id="SSF48371">
    <property type="entry name" value="ARM repeat"/>
    <property type="match status" value="1"/>
</dbReference>
<feature type="compositionally biased region" description="Low complexity" evidence="1">
    <location>
        <begin position="120"/>
        <end position="140"/>
    </location>
</feature>
<dbReference type="SMART" id="SM00567">
    <property type="entry name" value="EZ_HEAT"/>
    <property type="match status" value="4"/>
</dbReference>
<feature type="region of interest" description="Disordered" evidence="1">
    <location>
        <begin position="1"/>
        <end position="39"/>
    </location>
</feature>
<dbReference type="InterPro" id="IPR016024">
    <property type="entry name" value="ARM-type_fold"/>
</dbReference>
<organism evidence="2 3">
    <name type="scientific">Streptomyces gobitricini</name>
    <dbReference type="NCBI Taxonomy" id="68211"/>
    <lineage>
        <taxon>Bacteria</taxon>
        <taxon>Bacillati</taxon>
        <taxon>Actinomycetota</taxon>
        <taxon>Actinomycetes</taxon>
        <taxon>Kitasatosporales</taxon>
        <taxon>Streptomycetaceae</taxon>
        <taxon>Streptomyces</taxon>
    </lineage>
</organism>
<gene>
    <name evidence="2" type="ORF">GCM10010393_49930</name>
</gene>
<proteinExistence type="predicted"/>
<protein>
    <recommendedName>
        <fullName evidence="4">Adenylosuccinate lyase</fullName>
    </recommendedName>
</protein>
<accession>A0ABP6A5W8</accession>
<dbReference type="Pfam" id="PF03130">
    <property type="entry name" value="HEAT_PBS"/>
    <property type="match status" value="1"/>
</dbReference>
<reference evidence="3" key="1">
    <citation type="journal article" date="2019" name="Int. J. Syst. Evol. Microbiol.">
        <title>The Global Catalogue of Microorganisms (GCM) 10K type strain sequencing project: providing services to taxonomists for standard genome sequencing and annotation.</title>
        <authorList>
            <consortium name="The Broad Institute Genomics Platform"/>
            <consortium name="The Broad Institute Genome Sequencing Center for Infectious Disease"/>
            <person name="Wu L."/>
            <person name="Ma J."/>
        </authorList>
    </citation>
    <scope>NUCLEOTIDE SEQUENCE [LARGE SCALE GENOMIC DNA]</scope>
    <source>
        <strain evidence="3">JCM 5062</strain>
    </source>
</reference>
<evidence type="ECO:0000313" key="2">
    <source>
        <dbReference type="EMBL" id="GAA2511126.1"/>
    </source>
</evidence>
<dbReference type="InterPro" id="IPR004155">
    <property type="entry name" value="PBS_lyase_HEAT"/>
</dbReference>
<evidence type="ECO:0000256" key="1">
    <source>
        <dbReference type="SAM" id="MobiDB-lite"/>
    </source>
</evidence>
<feature type="compositionally biased region" description="Gly residues" evidence="1">
    <location>
        <begin position="78"/>
        <end position="90"/>
    </location>
</feature>
<keyword evidence="3" id="KW-1185">Reference proteome</keyword>